<dbReference type="PANTHER" id="PTHR11819:SF171">
    <property type="entry name" value="SODIUM_MYO-INOSITOL COTRANSPORTER 2"/>
    <property type="match status" value="1"/>
</dbReference>
<comment type="catalytic activity">
    <reaction evidence="16">
        <text>D-xylose(out) + 2 Na(+)(out) = D-xylose(in) + 2 Na(+)(in)</text>
        <dbReference type="Rhea" id="RHEA:73367"/>
        <dbReference type="ChEBI" id="CHEBI:29101"/>
        <dbReference type="ChEBI" id="CHEBI:53455"/>
    </reaction>
</comment>
<evidence type="ECO:0000256" key="17">
    <source>
        <dbReference type="ARBA" id="ARBA00039861"/>
    </source>
</evidence>
<dbReference type="InterPro" id="IPR001734">
    <property type="entry name" value="Na/solute_symporter"/>
</dbReference>
<feature type="transmembrane region" description="Helical" evidence="22">
    <location>
        <begin position="353"/>
        <end position="372"/>
    </location>
</feature>
<evidence type="ECO:0000256" key="10">
    <source>
        <dbReference type="ARBA" id="ARBA00023065"/>
    </source>
</evidence>
<name>A0A8C6P7Z1_NOTFU</name>
<feature type="transmembrane region" description="Helical" evidence="22">
    <location>
        <begin position="20"/>
        <end position="41"/>
    </location>
</feature>
<evidence type="ECO:0000256" key="9">
    <source>
        <dbReference type="ARBA" id="ARBA00023053"/>
    </source>
</evidence>
<protein>
    <recommendedName>
        <fullName evidence="17">Sodium/myo-inositol cotransporter 2</fullName>
    </recommendedName>
    <alternativeName>
        <fullName evidence="19">Sodium/myo-inositol transporter 2</fullName>
    </alternativeName>
    <alternativeName>
        <fullName evidence="18">Solute carrier family 5 member 11</fullName>
    </alternativeName>
</protein>
<feature type="transmembrane region" description="Helical" evidence="22">
    <location>
        <begin position="100"/>
        <end position="120"/>
    </location>
</feature>
<keyword evidence="12" id="KW-0739">Sodium transport</keyword>
<evidence type="ECO:0000256" key="13">
    <source>
        <dbReference type="ARBA" id="ARBA00036654"/>
    </source>
</evidence>
<evidence type="ECO:0000313" key="23">
    <source>
        <dbReference type="Ensembl" id="ENSNFUP00015039514.1"/>
    </source>
</evidence>
<keyword evidence="4" id="KW-1003">Cell membrane</keyword>
<keyword evidence="9" id="KW-0915">Sodium</keyword>
<accession>A0A8C6P7Z1</accession>
<feature type="transmembrane region" description="Helical" evidence="22">
    <location>
        <begin position="456"/>
        <end position="478"/>
    </location>
</feature>
<dbReference type="GO" id="GO:0006915">
    <property type="term" value="P:apoptotic process"/>
    <property type="evidence" value="ECO:0007669"/>
    <property type="project" value="UniProtKB-KW"/>
</dbReference>
<dbReference type="GO" id="GO:0005412">
    <property type="term" value="F:D-glucose:sodium symporter activity"/>
    <property type="evidence" value="ECO:0007669"/>
    <property type="project" value="TreeGrafter"/>
</dbReference>
<evidence type="ECO:0000256" key="14">
    <source>
        <dbReference type="ARBA" id="ARBA00036672"/>
    </source>
</evidence>
<dbReference type="PROSITE" id="PS50283">
    <property type="entry name" value="NA_SOLUT_SYMP_3"/>
    <property type="match status" value="1"/>
</dbReference>
<dbReference type="Pfam" id="PF00474">
    <property type="entry name" value="SSF"/>
    <property type="match status" value="1"/>
</dbReference>
<keyword evidence="11 22" id="KW-0472">Membrane</keyword>
<feature type="transmembrane region" description="Helical" evidence="22">
    <location>
        <begin position="155"/>
        <end position="180"/>
    </location>
</feature>
<feature type="transmembrane region" description="Helical" evidence="22">
    <location>
        <begin position="127"/>
        <end position="149"/>
    </location>
</feature>
<comment type="similarity">
    <text evidence="2 21">Belongs to the sodium:solute symporter (SSF) (TC 2.A.21) family.</text>
</comment>
<feature type="transmembrane region" description="Helical" evidence="22">
    <location>
        <begin position="247"/>
        <end position="265"/>
    </location>
</feature>
<evidence type="ECO:0000256" key="7">
    <source>
        <dbReference type="ARBA" id="ARBA00022847"/>
    </source>
</evidence>
<feature type="transmembrane region" description="Helical" evidence="22">
    <location>
        <begin position="187"/>
        <end position="210"/>
    </location>
</feature>
<reference evidence="23" key="3">
    <citation type="submission" date="2025-09" db="UniProtKB">
        <authorList>
            <consortium name="Ensembl"/>
        </authorList>
    </citation>
    <scope>IDENTIFICATION</scope>
</reference>
<feature type="transmembrane region" description="Helical" evidence="22">
    <location>
        <begin position="498"/>
        <end position="520"/>
    </location>
</feature>
<dbReference type="GO" id="GO:0016324">
    <property type="term" value="C:apical plasma membrane"/>
    <property type="evidence" value="ECO:0007669"/>
    <property type="project" value="UniProtKB-SubCell"/>
</dbReference>
<organism evidence="23 24">
    <name type="scientific">Nothobranchius furzeri</name>
    <name type="common">Turquoise killifish</name>
    <dbReference type="NCBI Taxonomy" id="105023"/>
    <lineage>
        <taxon>Eukaryota</taxon>
        <taxon>Metazoa</taxon>
        <taxon>Chordata</taxon>
        <taxon>Craniata</taxon>
        <taxon>Vertebrata</taxon>
        <taxon>Euteleostomi</taxon>
        <taxon>Actinopterygii</taxon>
        <taxon>Neopterygii</taxon>
        <taxon>Teleostei</taxon>
        <taxon>Neoteleostei</taxon>
        <taxon>Acanthomorphata</taxon>
        <taxon>Ovalentaria</taxon>
        <taxon>Atherinomorphae</taxon>
        <taxon>Cyprinodontiformes</taxon>
        <taxon>Nothobranchiidae</taxon>
        <taxon>Nothobranchius</taxon>
    </lineage>
</organism>
<dbReference type="GeneTree" id="ENSGT00940000157690"/>
<evidence type="ECO:0000256" key="22">
    <source>
        <dbReference type="SAM" id="Phobius"/>
    </source>
</evidence>
<evidence type="ECO:0000256" key="2">
    <source>
        <dbReference type="ARBA" id="ARBA00006434"/>
    </source>
</evidence>
<comment type="catalytic activity">
    <reaction evidence="14">
        <text>D-glucose(out) + 2 Na(+)(out) = D-glucose(in) + 2 Na(+)(in)</text>
        <dbReference type="Rhea" id="RHEA:70495"/>
        <dbReference type="ChEBI" id="CHEBI:4167"/>
        <dbReference type="ChEBI" id="CHEBI:29101"/>
    </reaction>
</comment>
<evidence type="ECO:0000256" key="8">
    <source>
        <dbReference type="ARBA" id="ARBA00022989"/>
    </source>
</evidence>
<evidence type="ECO:0000256" key="12">
    <source>
        <dbReference type="ARBA" id="ARBA00023201"/>
    </source>
</evidence>
<keyword evidence="8 22" id="KW-1133">Transmembrane helix</keyword>
<evidence type="ECO:0000256" key="4">
    <source>
        <dbReference type="ARBA" id="ARBA00022475"/>
    </source>
</evidence>
<dbReference type="Gene3D" id="1.20.1730.10">
    <property type="entry name" value="Sodium/glucose cotransporter"/>
    <property type="match status" value="1"/>
</dbReference>
<proteinExistence type="inferred from homology"/>
<comment type="subcellular location">
    <subcellularLocation>
        <location evidence="1">Apical cell membrane</location>
        <topology evidence="1">Multi-pass membrane protein</topology>
    </subcellularLocation>
</comment>
<keyword evidence="5 22" id="KW-0812">Transmembrane</keyword>
<comment type="function">
    <text evidence="20">Involved in the sodium-dependent cotransport of myo-inositol (MI) with a Na(+):MI stoichiometry of 2:1. Exclusively responsible for apical MI transport and absorption in intestine. Can also transport D-chiro-inositol (DCI) but not L-fucose. Exhibits stereospecific cotransport of both D-glucose and D-xylose. May induce apoptosis through the TNF-alpha, PDCD1 pathway. May play a role in the regulation of MI concentration in serum, involving reabsorption in at least the proximal tubule of the kidney.</text>
</comment>
<dbReference type="InterPro" id="IPR038377">
    <property type="entry name" value="Na/Glc_symporter_sf"/>
</dbReference>
<evidence type="ECO:0000256" key="16">
    <source>
        <dbReference type="ARBA" id="ARBA00036976"/>
    </source>
</evidence>
<gene>
    <name evidence="23" type="primary">SLC5A11</name>
    <name evidence="23" type="synonym">slc5a11</name>
</gene>
<sequence length="625" mass="68354">MTSLPLTQTPSPGSSTLVTVDIVVLVIYFLLVLAVGFWSMWRTKRSTVDGYFLAGKSMTWWPVGASLFASNIGSGHFIGLAGSGAAAGIGAIAYEWNGMFMVLLLGWLFLPIYISSGVSYSLPYIHVFTCCLFNTTYVDMYAGAVFIQLALKWNIYLALVLLLSVTALYTVAGGLAAVIYTDAAQTAIMLAGALTLMGFSFAEVGGWNALMQGYANAIPSVRVPNTTCGIPRDDAFHIFRDPVNSDLPWPGAIIGMSIPSMWYWCSDQVIVQRSLAAKTLTHAKGGSLLAAYLKVLPFFAIMLPGMISRILYTDEVACADPDLCKQICGNAVGCSDIAYAKLVMELLPAGLRGLMMAVMIAALMSSLTSIFNSSSTIFTMDLWKSFRSHASEWELMIVGRFVKHVVLCSIYSSPGPLASQGGQLFIYIQSISTYLQPPVSIIFLMGCFWRRTNEKGAFWGLTVGLTVGCIRMLLDFIYPAPPCYEEDNRPVVLKYVHYLYFSVLLSFITLAVVVGVSLATEEPTPEQVNLRAVGSCSAFTAAEFSSCLFQVISALVELLVYYVLSGIEIRFGQSRLLFFFGLIKPWVAFAVSFGLFYICMMKHQPIALAALEHHFNILSILCHMV</sequence>
<dbReference type="Proteomes" id="UP000694548">
    <property type="component" value="Chromosome sgr03"/>
</dbReference>
<keyword evidence="7" id="KW-0769">Symport</keyword>
<evidence type="ECO:0000256" key="11">
    <source>
        <dbReference type="ARBA" id="ARBA00023136"/>
    </source>
</evidence>
<keyword evidence="3" id="KW-0813">Transport</keyword>
<reference evidence="23" key="2">
    <citation type="submission" date="2025-08" db="UniProtKB">
        <authorList>
            <consortium name="Ensembl"/>
        </authorList>
    </citation>
    <scope>IDENTIFICATION</scope>
</reference>
<keyword evidence="24" id="KW-1185">Reference proteome</keyword>
<dbReference type="Ensembl" id="ENSNFUT00015041246.1">
    <property type="protein sequence ID" value="ENSNFUP00015039514.1"/>
    <property type="gene ID" value="ENSNFUG00015018616.1"/>
</dbReference>
<feature type="transmembrane region" description="Helical" evidence="22">
    <location>
        <begin position="61"/>
        <end position="94"/>
    </location>
</feature>
<evidence type="ECO:0000256" key="5">
    <source>
        <dbReference type="ARBA" id="ARBA00022692"/>
    </source>
</evidence>
<comment type="catalytic activity">
    <reaction evidence="13">
        <text>myo-inositol(out) + 2 Na(+)(out) = myo-inositol(in) + 2 Na(+)(in)</text>
        <dbReference type="Rhea" id="RHEA:72987"/>
        <dbReference type="ChEBI" id="CHEBI:17268"/>
        <dbReference type="ChEBI" id="CHEBI:29101"/>
    </reaction>
</comment>
<evidence type="ECO:0000256" key="3">
    <source>
        <dbReference type="ARBA" id="ARBA00022448"/>
    </source>
</evidence>
<reference evidence="23" key="1">
    <citation type="submission" date="2014-08" db="EMBL/GenBank/DDBJ databases">
        <authorList>
            <person name="Senf B."/>
            <person name="Petzold A."/>
            <person name="Downie B.R."/>
            <person name="Koch P."/>
            <person name="Platzer M."/>
        </authorList>
    </citation>
    <scope>NUCLEOTIDE SEQUENCE [LARGE SCALE GENOMIC DNA]</scope>
    <source>
        <strain evidence="23">GRZ</strain>
    </source>
</reference>
<dbReference type="AlphaFoldDB" id="A0A8C6P7Z1"/>
<evidence type="ECO:0000313" key="24">
    <source>
        <dbReference type="Proteomes" id="UP000694548"/>
    </source>
</evidence>
<evidence type="ECO:0000256" key="21">
    <source>
        <dbReference type="RuleBase" id="RU362091"/>
    </source>
</evidence>
<evidence type="ECO:0000256" key="20">
    <source>
        <dbReference type="ARBA" id="ARBA00045715"/>
    </source>
</evidence>
<evidence type="ECO:0000256" key="15">
    <source>
        <dbReference type="ARBA" id="ARBA00036849"/>
    </source>
</evidence>
<keyword evidence="10" id="KW-0406">Ion transport</keyword>
<feature type="transmembrane region" description="Helical" evidence="22">
    <location>
        <begin position="541"/>
        <end position="564"/>
    </location>
</feature>
<evidence type="ECO:0000256" key="6">
    <source>
        <dbReference type="ARBA" id="ARBA00022703"/>
    </source>
</evidence>
<feature type="transmembrane region" description="Helical" evidence="22">
    <location>
        <begin position="576"/>
        <end position="598"/>
    </location>
</feature>
<evidence type="ECO:0000256" key="19">
    <source>
        <dbReference type="ARBA" id="ARBA00043206"/>
    </source>
</evidence>
<dbReference type="PANTHER" id="PTHR11819">
    <property type="entry name" value="SOLUTE CARRIER FAMILY 5"/>
    <property type="match status" value="1"/>
</dbReference>
<evidence type="ECO:0000256" key="1">
    <source>
        <dbReference type="ARBA" id="ARBA00004424"/>
    </source>
</evidence>
<evidence type="ECO:0000256" key="18">
    <source>
        <dbReference type="ARBA" id="ARBA00042834"/>
    </source>
</evidence>
<dbReference type="NCBIfam" id="TIGR00813">
    <property type="entry name" value="sss"/>
    <property type="match status" value="1"/>
</dbReference>
<comment type="catalytic activity">
    <reaction evidence="15">
        <text>1D-chiro-inositol(out) + 2 Na(+)(out) = 1D-chiro-inositol(in) + 2 Na(+)(in)</text>
        <dbReference type="Rhea" id="RHEA:73315"/>
        <dbReference type="ChEBI" id="CHEBI:27372"/>
        <dbReference type="ChEBI" id="CHEBI:29101"/>
    </reaction>
</comment>
<keyword evidence="6" id="KW-0053">Apoptosis</keyword>
<feature type="transmembrane region" description="Helical" evidence="22">
    <location>
        <begin position="286"/>
        <end position="307"/>
    </location>
</feature>